<dbReference type="PANTHER" id="PTHR17224">
    <property type="entry name" value="PEPTIDYL-TRNA HYDROLASE"/>
    <property type="match status" value="1"/>
</dbReference>
<gene>
    <name evidence="7 10" type="primary">pth</name>
    <name evidence="10" type="ORF">Lgee_1452</name>
</gene>
<dbReference type="InterPro" id="IPR036416">
    <property type="entry name" value="Pept_tRNA_hydro_sf"/>
</dbReference>
<protein>
    <recommendedName>
        <fullName evidence="6 7">Peptidyl-tRNA hydrolase</fullName>
        <shortName evidence="7">Pth</shortName>
        <ecNumber evidence="1 7">3.1.1.29</ecNumber>
    </recommendedName>
</protein>
<name>A0A0W0TTM2_9GAMM</name>
<organism evidence="10 11">
    <name type="scientific">Legionella geestiana</name>
    <dbReference type="NCBI Taxonomy" id="45065"/>
    <lineage>
        <taxon>Bacteria</taxon>
        <taxon>Pseudomonadati</taxon>
        <taxon>Pseudomonadota</taxon>
        <taxon>Gammaproteobacteria</taxon>
        <taxon>Legionellales</taxon>
        <taxon>Legionellaceae</taxon>
        <taxon>Legionella</taxon>
    </lineage>
</organism>
<dbReference type="Gene3D" id="3.40.50.1470">
    <property type="entry name" value="Peptidyl-tRNA hydrolase"/>
    <property type="match status" value="1"/>
</dbReference>
<evidence type="ECO:0000256" key="8">
    <source>
        <dbReference type="RuleBase" id="RU000673"/>
    </source>
</evidence>
<feature type="site" description="Discriminates between blocked and unblocked aminoacyl-tRNA" evidence="7">
    <location>
        <position position="11"/>
    </location>
</feature>
<feature type="binding site" evidence="7">
    <location>
        <position position="115"/>
    </location>
    <ligand>
        <name>tRNA</name>
        <dbReference type="ChEBI" id="CHEBI:17843"/>
    </ligand>
</feature>
<dbReference type="Proteomes" id="UP000054785">
    <property type="component" value="Unassembled WGS sequence"/>
</dbReference>
<evidence type="ECO:0000256" key="1">
    <source>
        <dbReference type="ARBA" id="ARBA00013260"/>
    </source>
</evidence>
<comment type="caution">
    <text evidence="10">The sequence shown here is derived from an EMBL/GenBank/DDBJ whole genome shotgun (WGS) entry which is preliminary data.</text>
</comment>
<evidence type="ECO:0000256" key="2">
    <source>
        <dbReference type="ARBA" id="ARBA00022555"/>
    </source>
</evidence>
<dbReference type="GO" id="GO:0006515">
    <property type="term" value="P:protein quality control for misfolded or incompletely synthesized proteins"/>
    <property type="evidence" value="ECO:0007669"/>
    <property type="project" value="UniProtKB-UniRule"/>
</dbReference>
<dbReference type="PATRIC" id="fig|45065.4.peg.1572"/>
<evidence type="ECO:0000313" key="10">
    <source>
        <dbReference type="EMBL" id="KTC98763.1"/>
    </source>
</evidence>
<keyword evidence="4 7" id="KW-0694">RNA-binding</keyword>
<dbReference type="GO" id="GO:0004045">
    <property type="term" value="F:peptidyl-tRNA hydrolase activity"/>
    <property type="evidence" value="ECO:0007669"/>
    <property type="project" value="UniProtKB-UniRule"/>
</dbReference>
<proteinExistence type="inferred from homology"/>
<accession>A0A0W0TTM2</accession>
<comment type="subunit">
    <text evidence="7">Monomer.</text>
</comment>
<dbReference type="HAMAP" id="MF_00083">
    <property type="entry name" value="Pept_tRNA_hydro_bact"/>
    <property type="match status" value="1"/>
</dbReference>
<dbReference type="NCBIfam" id="TIGR00447">
    <property type="entry name" value="pth"/>
    <property type="match status" value="1"/>
</dbReference>
<sequence>MAIKLIVGLQNPGSTYADTRHNAGGWFAEQLAEHLRTPFKPEKKLHGTLALLARDGHTCRILLPDTFMNHSGRAVRAVSQFYRILPDEILVAHDELDLACGRIKLKSGGGHGGHNGLRDIISQLGSNDFHRLRIGIGHPGHKDLVLQYVLGKPPIADRNAIDEAITRACGITPELLAGNLAAAMNRLNS</sequence>
<feature type="binding site" evidence="7">
    <location>
        <position position="16"/>
    </location>
    <ligand>
        <name>tRNA</name>
        <dbReference type="ChEBI" id="CHEBI:17843"/>
    </ligand>
</feature>
<dbReference type="InterPro" id="IPR018171">
    <property type="entry name" value="Pept_tRNA_hydro_CS"/>
</dbReference>
<dbReference type="SUPFAM" id="SSF53178">
    <property type="entry name" value="Peptidyl-tRNA hydrolase-like"/>
    <property type="match status" value="1"/>
</dbReference>
<keyword evidence="3 7" id="KW-0378">Hydrolase</keyword>
<evidence type="ECO:0000256" key="3">
    <source>
        <dbReference type="ARBA" id="ARBA00022801"/>
    </source>
</evidence>
<dbReference type="GO" id="GO:0000049">
    <property type="term" value="F:tRNA binding"/>
    <property type="evidence" value="ECO:0007669"/>
    <property type="project" value="UniProtKB-UniRule"/>
</dbReference>
<comment type="function">
    <text evidence="7">Catalyzes the release of premature peptidyl moieties from peptidyl-tRNA molecules trapped in stalled 50S ribosomal subunits, and thus maintains levels of free tRNAs and 50S ribosomes.</text>
</comment>
<dbReference type="PROSITE" id="PS01196">
    <property type="entry name" value="PEPT_TRNA_HYDROL_2"/>
    <property type="match status" value="1"/>
</dbReference>
<dbReference type="STRING" id="45065.Lgee_1452"/>
<evidence type="ECO:0000256" key="4">
    <source>
        <dbReference type="ARBA" id="ARBA00022884"/>
    </source>
</evidence>
<comment type="subcellular location">
    <subcellularLocation>
        <location evidence="7">Cytoplasm</location>
    </subcellularLocation>
</comment>
<dbReference type="FunFam" id="3.40.50.1470:FF:000001">
    <property type="entry name" value="Peptidyl-tRNA hydrolase"/>
    <property type="match status" value="1"/>
</dbReference>
<keyword evidence="2 7" id="KW-0820">tRNA-binding</keyword>
<dbReference type="PROSITE" id="PS01195">
    <property type="entry name" value="PEPT_TRNA_HYDROL_1"/>
    <property type="match status" value="1"/>
</dbReference>
<evidence type="ECO:0000313" key="11">
    <source>
        <dbReference type="Proteomes" id="UP000054785"/>
    </source>
</evidence>
<dbReference type="AlphaFoldDB" id="A0A0W0TTM2"/>
<dbReference type="OrthoDB" id="9800507at2"/>
<dbReference type="RefSeq" id="WP_028386809.1">
    <property type="nucleotide sequence ID" value="NZ_CAAAHN010000029.1"/>
</dbReference>
<keyword evidence="7" id="KW-0963">Cytoplasm</keyword>
<feature type="site" description="Stabilizes the basic form of H active site to accept a proton" evidence="7">
    <location>
        <position position="94"/>
    </location>
</feature>
<comment type="function">
    <text evidence="7">Hydrolyzes ribosome-free peptidyl-tRNAs (with 1 or more amino acids incorporated), which drop off the ribosome during protein synthesis, or as a result of ribosome stalling.</text>
</comment>
<evidence type="ECO:0000256" key="7">
    <source>
        <dbReference type="HAMAP-Rule" id="MF_00083"/>
    </source>
</evidence>
<comment type="similarity">
    <text evidence="5 7 9">Belongs to the PTH family.</text>
</comment>
<feature type="binding site" evidence="7">
    <location>
        <position position="69"/>
    </location>
    <ligand>
        <name>tRNA</name>
        <dbReference type="ChEBI" id="CHEBI:17843"/>
    </ligand>
</feature>
<dbReference type="GO" id="GO:0005737">
    <property type="term" value="C:cytoplasm"/>
    <property type="evidence" value="ECO:0007669"/>
    <property type="project" value="UniProtKB-SubCell"/>
</dbReference>
<dbReference type="EMBL" id="LNYC01000056">
    <property type="protein sequence ID" value="KTC98763.1"/>
    <property type="molecule type" value="Genomic_DNA"/>
</dbReference>
<feature type="binding site" evidence="7">
    <location>
        <position position="67"/>
    </location>
    <ligand>
        <name>tRNA</name>
        <dbReference type="ChEBI" id="CHEBI:17843"/>
    </ligand>
</feature>
<dbReference type="InterPro" id="IPR001328">
    <property type="entry name" value="Pept_tRNA_hydro"/>
</dbReference>
<dbReference type="EC" id="3.1.1.29" evidence="1 7"/>
<evidence type="ECO:0000256" key="9">
    <source>
        <dbReference type="RuleBase" id="RU004320"/>
    </source>
</evidence>
<comment type="catalytic activity">
    <reaction evidence="7 8">
        <text>an N-acyl-L-alpha-aminoacyl-tRNA + H2O = an N-acyl-L-amino acid + a tRNA + H(+)</text>
        <dbReference type="Rhea" id="RHEA:54448"/>
        <dbReference type="Rhea" id="RHEA-COMP:10123"/>
        <dbReference type="Rhea" id="RHEA-COMP:13883"/>
        <dbReference type="ChEBI" id="CHEBI:15377"/>
        <dbReference type="ChEBI" id="CHEBI:15378"/>
        <dbReference type="ChEBI" id="CHEBI:59874"/>
        <dbReference type="ChEBI" id="CHEBI:78442"/>
        <dbReference type="ChEBI" id="CHEBI:138191"/>
        <dbReference type="EC" id="3.1.1.29"/>
    </reaction>
</comment>
<reference evidence="10 11" key="1">
    <citation type="submission" date="2015-11" db="EMBL/GenBank/DDBJ databases">
        <title>Genomic analysis of 38 Legionella species identifies large and diverse effector repertoires.</title>
        <authorList>
            <person name="Burstein D."/>
            <person name="Amaro F."/>
            <person name="Zusman T."/>
            <person name="Lifshitz Z."/>
            <person name="Cohen O."/>
            <person name="Gilbert J.A."/>
            <person name="Pupko T."/>
            <person name="Shuman H.A."/>
            <person name="Segal G."/>
        </authorList>
    </citation>
    <scope>NUCLEOTIDE SEQUENCE [LARGE SCALE GENOMIC DNA]</scope>
    <source>
        <strain evidence="10 11">ATCC 49504</strain>
    </source>
</reference>
<keyword evidence="11" id="KW-1185">Reference proteome</keyword>
<feature type="active site" description="Proton acceptor" evidence="7">
    <location>
        <position position="21"/>
    </location>
</feature>
<evidence type="ECO:0000256" key="5">
    <source>
        <dbReference type="ARBA" id="ARBA00038063"/>
    </source>
</evidence>
<dbReference type="CDD" id="cd00462">
    <property type="entry name" value="PTH"/>
    <property type="match status" value="1"/>
</dbReference>
<evidence type="ECO:0000256" key="6">
    <source>
        <dbReference type="ARBA" id="ARBA00050038"/>
    </source>
</evidence>
<dbReference type="GO" id="GO:0072344">
    <property type="term" value="P:rescue of stalled ribosome"/>
    <property type="evidence" value="ECO:0007669"/>
    <property type="project" value="UniProtKB-UniRule"/>
</dbReference>
<dbReference type="PANTHER" id="PTHR17224:SF1">
    <property type="entry name" value="PEPTIDYL-TRNA HYDROLASE"/>
    <property type="match status" value="1"/>
</dbReference>
<dbReference type="Pfam" id="PF01195">
    <property type="entry name" value="Pept_tRNA_hydro"/>
    <property type="match status" value="1"/>
</dbReference>